<dbReference type="RefSeq" id="WP_156016480.1">
    <property type="nucleotide sequence ID" value="NZ_WGGD01000005.1"/>
</dbReference>
<protein>
    <submittedName>
        <fullName evidence="1">Uncharacterized protein</fullName>
    </submittedName>
</protein>
<sequence length="246" mass="27803">MESKYSEVIKVDVPRGVLVKMLSDPMMFLLATGHFVVIRKLDNGNYLAALINDVEEGRTKQESYYGQVYPVTMAGSSFVYRGESFDKKMRFNASVDLSFMAKDNSINITIDLVADDKSFLGIGKVKFPITAEHIVKNHVIPFMKRFSCLIREADESWLVDPMDVAKYVRMKAKQLKEGIITVHNCNVYAAFKIEGGEIKASSGKFRNLLITGNDVLIRLMQEKEKLVLEIADTTAMNIMEVLKEIL</sequence>
<evidence type="ECO:0000313" key="1">
    <source>
        <dbReference type="EMBL" id="MUN28872.1"/>
    </source>
</evidence>
<reference evidence="1 2" key="1">
    <citation type="submission" date="2019-10" db="EMBL/GenBank/DDBJ databases">
        <title>Sequencing and Assembly of Multiple Reported Metal-Biooxidizing Members of the Extremely Thermoacidophilic Archaeal Family Sulfolobaceae.</title>
        <authorList>
            <person name="Counts J.A."/>
            <person name="Kelly R.M."/>
        </authorList>
    </citation>
    <scope>NUCLEOTIDE SEQUENCE [LARGE SCALE GENOMIC DNA]</scope>
    <source>
        <strain evidence="1 2">DSM 6482</strain>
    </source>
</reference>
<accession>A0A6A9QUV4</accession>
<keyword evidence="2" id="KW-1185">Reference proteome</keyword>
<gene>
    <name evidence="1" type="ORF">GC250_05330</name>
</gene>
<name>A0A6A9QUV4_SULME</name>
<dbReference type="EMBL" id="WGGD01000005">
    <property type="protein sequence ID" value="MUN28872.1"/>
    <property type="molecule type" value="Genomic_DNA"/>
</dbReference>
<dbReference type="AlphaFoldDB" id="A0A6A9QUV4"/>
<comment type="caution">
    <text evidence="1">The sequence shown here is derived from an EMBL/GenBank/DDBJ whole genome shotgun (WGS) entry which is preliminary data.</text>
</comment>
<organism evidence="1 2">
    <name type="scientific">Sulfuracidifex metallicus DSM 6482 = JCM 9184</name>
    <dbReference type="NCBI Taxonomy" id="523847"/>
    <lineage>
        <taxon>Archaea</taxon>
        <taxon>Thermoproteota</taxon>
        <taxon>Thermoprotei</taxon>
        <taxon>Sulfolobales</taxon>
        <taxon>Sulfolobaceae</taxon>
        <taxon>Sulfuracidifex</taxon>
    </lineage>
</organism>
<evidence type="ECO:0000313" key="2">
    <source>
        <dbReference type="Proteomes" id="UP000470772"/>
    </source>
</evidence>
<proteinExistence type="predicted"/>
<dbReference type="Proteomes" id="UP000470772">
    <property type="component" value="Unassembled WGS sequence"/>
</dbReference>